<sequence>MLRPLSSTIIVIATPADVKGEDLQDGSEICQVLRNQFVPESALHDTTEGGIEMVSEAR</sequence>
<dbReference type="HOGENOM" id="CLU_2979315_0_0_1"/>
<gene>
    <name evidence="1" type="ORF">M413DRAFT_445437</name>
</gene>
<proteinExistence type="predicted"/>
<protein>
    <submittedName>
        <fullName evidence="1">Uncharacterized protein</fullName>
    </submittedName>
</protein>
<dbReference type="AlphaFoldDB" id="A0A0C2XUT4"/>
<accession>A0A0C2XUT4</accession>
<dbReference type="EMBL" id="KN831780">
    <property type="protein sequence ID" value="KIM41428.1"/>
    <property type="molecule type" value="Genomic_DNA"/>
</dbReference>
<name>A0A0C2XUT4_HEBCY</name>
<evidence type="ECO:0000313" key="2">
    <source>
        <dbReference type="Proteomes" id="UP000053424"/>
    </source>
</evidence>
<reference evidence="1 2" key="1">
    <citation type="submission" date="2014-04" db="EMBL/GenBank/DDBJ databases">
        <authorList>
            <consortium name="DOE Joint Genome Institute"/>
            <person name="Kuo A."/>
            <person name="Gay G."/>
            <person name="Dore J."/>
            <person name="Kohler A."/>
            <person name="Nagy L.G."/>
            <person name="Floudas D."/>
            <person name="Copeland A."/>
            <person name="Barry K.W."/>
            <person name="Cichocki N."/>
            <person name="Veneault-Fourrey C."/>
            <person name="LaButti K."/>
            <person name="Lindquist E.A."/>
            <person name="Lipzen A."/>
            <person name="Lundell T."/>
            <person name="Morin E."/>
            <person name="Murat C."/>
            <person name="Sun H."/>
            <person name="Tunlid A."/>
            <person name="Henrissat B."/>
            <person name="Grigoriev I.V."/>
            <person name="Hibbett D.S."/>
            <person name="Martin F."/>
            <person name="Nordberg H.P."/>
            <person name="Cantor M.N."/>
            <person name="Hua S.X."/>
        </authorList>
    </citation>
    <scope>NUCLEOTIDE SEQUENCE [LARGE SCALE GENOMIC DNA]</scope>
    <source>
        <strain evidence="2">h7</strain>
    </source>
</reference>
<organism evidence="1 2">
    <name type="scientific">Hebeloma cylindrosporum</name>
    <dbReference type="NCBI Taxonomy" id="76867"/>
    <lineage>
        <taxon>Eukaryota</taxon>
        <taxon>Fungi</taxon>
        <taxon>Dikarya</taxon>
        <taxon>Basidiomycota</taxon>
        <taxon>Agaricomycotina</taxon>
        <taxon>Agaricomycetes</taxon>
        <taxon>Agaricomycetidae</taxon>
        <taxon>Agaricales</taxon>
        <taxon>Agaricineae</taxon>
        <taxon>Hymenogastraceae</taxon>
        <taxon>Hebeloma</taxon>
    </lineage>
</organism>
<reference evidence="2" key="2">
    <citation type="submission" date="2015-01" db="EMBL/GenBank/DDBJ databases">
        <title>Evolutionary Origins and Diversification of the Mycorrhizal Mutualists.</title>
        <authorList>
            <consortium name="DOE Joint Genome Institute"/>
            <consortium name="Mycorrhizal Genomics Consortium"/>
            <person name="Kohler A."/>
            <person name="Kuo A."/>
            <person name="Nagy L.G."/>
            <person name="Floudas D."/>
            <person name="Copeland A."/>
            <person name="Barry K.W."/>
            <person name="Cichocki N."/>
            <person name="Veneault-Fourrey C."/>
            <person name="LaButti K."/>
            <person name="Lindquist E.A."/>
            <person name="Lipzen A."/>
            <person name="Lundell T."/>
            <person name="Morin E."/>
            <person name="Murat C."/>
            <person name="Riley R."/>
            <person name="Ohm R."/>
            <person name="Sun H."/>
            <person name="Tunlid A."/>
            <person name="Henrissat B."/>
            <person name="Grigoriev I.V."/>
            <person name="Hibbett D.S."/>
            <person name="Martin F."/>
        </authorList>
    </citation>
    <scope>NUCLEOTIDE SEQUENCE [LARGE SCALE GENOMIC DNA]</scope>
    <source>
        <strain evidence="2">h7</strain>
    </source>
</reference>
<keyword evidence="2" id="KW-1185">Reference proteome</keyword>
<dbReference type="Proteomes" id="UP000053424">
    <property type="component" value="Unassembled WGS sequence"/>
</dbReference>
<evidence type="ECO:0000313" key="1">
    <source>
        <dbReference type="EMBL" id="KIM41428.1"/>
    </source>
</evidence>